<dbReference type="InterPro" id="IPR036650">
    <property type="entry name" value="CAT_RNA-bd_dom_sf"/>
</dbReference>
<dbReference type="InterPro" id="IPR004341">
    <property type="entry name" value="CAT_RNA-bd_dom"/>
</dbReference>
<dbReference type="InterPro" id="IPR050661">
    <property type="entry name" value="BglG_antiterminators"/>
</dbReference>
<reference evidence="3" key="1">
    <citation type="submission" date="2022-12" db="EMBL/GenBank/DDBJ databases">
        <title>Clostridium sp. nov., isolated from industrial wastewater.</title>
        <authorList>
            <person name="Jiayan W."/>
        </authorList>
    </citation>
    <scope>NUCLEOTIDE SEQUENCE</scope>
    <source>
        <strain evidence="3">ZC22-4</strain>
    </source>
</reference>
<dbReference type="Gene3D" id="2.30.24.10">
    <property type="entry name" value="CAT RNA-binding domain"/>
    <property type="match status" value="1"/>
</dbReference>
<dbReference type="PROSITE" id="PS51372">
    <property type="entry name" value="PRD_2"/>
    <property type="match status" value="2"/>
</dbReference>
<dbReference type="Pfam" id="PF03123">
    <property type="entry name" value="CAT_RBD"/>
    <property type="match status" value="1"/>
</dbReference>
<keyword evidence="1" id="KW-0677">Repeat</keyword>
<proteinExistence type="predicted"/>
<dbReference type="SUPFAM" id="SSF63520">
    <property type="entry name" value="PTS-regulatory domain, PRD"/>
    <property type="match status" value="2"/>
</dbReference>
<comment type="caution">
    <text evidence="3">The sequence shown here is derived from an EMBL/GenBank/DDBJ whole genome shotgun (WGS) entry which is preliminary data.</text>
</comment>
<dbReference type="RefSeq" id="WP_268061962.1">
    <property type="nucleotide sequence ID" value="NZ_JAPQFJ010000014.1"/>
</dbReference>
<protein>
    <submittedName>
        <fullName evidence="3">PRD domain-containing protein</fullName>
    </submittedName>
</protein>
<gene>
    <name evidence="3" type="ORF">OW729_13005</name>
</gene>
<evidence type="ECO:0000259" key="2">
    <source>
        <dbReference type="PROSITE" id="PS51372"/>
    </source>
</evidence>
<dbReference type="Proteomes" id="UP001144612">
    <property type="component" value="Unassembled WGS sequence"/>
</dbReference>
<dbReference type="InterPro" id="IPR011608">
    <property type="entry name" value="PRD"/>
</dbReference>
<dbReference type="Pfam" id="PF00874">
    <property type="entry name" value="PRD"/>
    <property type="match status" value="2"/>
</dbReference>
<dbReference type="InterPro" id="IPR036634">
    <property type="entry name" value="PRD_sf"/>
</dbReference>
<keyword evidence="4" id="KW-1185">Reference proteome</keyword>
<dbReference type="Gene3D" id="1.10.1790.10">
    <property type="entry name" value="PRD domain"/>
    <property type="match status" value="2"/>
</dbReference>
<dbReference type="PANTHER" id="PTHR30185">
    <property type="entry name" value="CRYPTIC BETA-GLUCOSIDE BGL OPERON ANTITERMINATOR"/>
    <property type="match status" value="1"/>
</dbReference>
<accession>A0ABT4DB44</accession>
<sequence>MYVIKKILNNNVVVAQREKDEVIVVGKGVGYDLKKDMPIPEERIENLFIKEKGENGGNYSKLFEKINNKVIAISEEIISYSENELNIKLNESIHLSLADHINFAIQRIKKGIKIENPFLNELKVLYPKEFELAQKALEIINKEFDTKLPEDEIGFICLHIRAAIEKQNVGSSLNYTKKIKDVMDFILKLIDKTIDEKSFEYVRTLTHIKFMLDRLNNNKPIKNELLEGIKKDLYIEYNIAIKVAMKIETVFNVKVPEDEIGYIAFHLRRLIAC</sequence>
<organism evidence="3 4">
    <name type="scientific">Clostridium brassicae</name>
    <dbReference type="NCBI Taxonomy" id="2999072"/>
    <lineage>
        <taxon>Bacteria</taxon>
        <taxon>Bacillati</taxon>
        <taxon>Bacillota</taxon>
        <taxon>Clostridia</taxon>
        <taxon>Eubacteriales</taxon>
        <taxon>Clostridiaceae</taxon>
        <taxon>Clostridium</taxon>
    </lineage>
</organism>
<dbReference type="PANTHER" id="PTHR30185:SF16">
    <property type="entry name" value="PROTEIN GLCT"/>
    <property type="match status" value="1"/>
</dbReference>
<dbReference type="EMBL" id="JAPQFJ010000014">
    <property type="protein sequence ID" value="MCY6959531.1"/>
    <property type="molecule type" value="Genomic_DNA"/>
</dbReference>
<evidence type="ECO:0000313" key="3">
    <source>
        <dbReference type="EMBL" id="MCY6959531.1"/>
    </source>
</evidence>
<dbReference type="SUPFAM" id="SSF50151">
    <property type="entry name" value="SacY-like RNA-binding domain"/>
    <property type="match status" value="1"/>
</dbReference>
<dbReference type="SMART" id="SM01061">
    <property type="entry name" value="CAT_RBD"/>
    <property type="match status" value="1"/>
</dbReference>
<name>A0ABT4DB44_9CLOT</name>
<evidence type="ECO:0000256" key="1">
    <source>
        <dbReference type="ARBA" id="ARBA00022737"/>
    </source>
</evidence>
<feature type="domain" description="PRD" evidence="2">
    <location>
        <begin position="171"/>
        <end position="273"/>
    </location>
</feature>
<evidence type="ECO:0000313" key="4">
    <source>
        <dbReference type="Proteomes" id="UP001144612"/>
    </source>
</evidence>
<feature type="domain" description="PRD" evidence="2">
    <location>
        <begin position="65"/>
        <end position="170"/>
    </location>
</feature>